<dbReference type="SUPFAM" id="SSF55785">
    <property type="entry name" value="PYP-like sensor domain (PAS domain)"/>
    <property type="match status" value="2"/>
</dbReference>
<dbReference type="RefSeq" id="WP_084522641.1">
    <property type="nucleotide sequence ID" value="NZ_FQUZ01000002.1"/>
</dbReference>
<name>A0A1M4T812_9BURK</name>
<sequence length="265" mass="29340">MAQEPSPPAPAAEPARPTDAGWQWMTALPVPALCMDVAGNAVACNPAWSRFMGSVLAGQDVMGLFHPEDRMAWMTQLMACVHAVPLPHTGAATDESAALRLLPPGGAVAWCSIALQRHQEWVCMVAHDVTGYHRREAQLRAASRGAFSLLNGIPAMLYRGRNDRNWSMEMVSEGCRMLTGYSPQDIELEGRLHFNQLIVPPDVDYVWDGVQEALLRRRPYRLWYAITCADGRIKQVFEIGQGIYSHSNEVLGVEGMITERFEPPA</sequence>
<evidence type="ECO:0000259" key="1">
    <source>
        <dbReference type="Pfam" id="PF08447"/>
    </source>
</evidence>
<dbReference type="EMBL" id="FQUZ01000002">
    <property type="protein sequence ID" value="SHE40565.1"/>
    <property type="molecule type" value="Genomic_DNA"/>
</dbReference>
<feature type="domain" description="PAS fold-3" evidence="1">
    <location>
        <begin position="171"/>
        <end position="256"/>
    </location>
</feature>
<dbReference type="InterPro" id="IPR013655">
    <property type="entry name" value="PAS_fold_3"/>
</dbReference>
<protein>
    <submittedName>
        <fullName evidence="2">PAS domain-containing protein</fullName>
    </submittedName>
</protein>
<keyword evidence="3" id="KW-1185">Reference proteome</keyword>
<organism evidence="2 3">
    <name type="scientific">Lampropedia hyalina DSM 16112</name>
    <dbReference type="NCBI Taxonomy" id="1122156"/>
    <lineage>
        <taxon>Bacteria</taxon>
        <taxon>Pseudomonadati</taxon>
        <taxon>Pseudomonadota</taxon>
        <taxon>Betaproteobacteria</taxon>
        <taxon>Burkholderiales</taxon>
        <taxon>Comamonadaceae</taxon>
        <taxon>Lampropedia</taxon>
    </lineage>
</organism>
<dbReference type="InterPro" id="IPR035965">
    <property type="entry name" value="PAS-like_dom_sf"/>
</dbReference>
<evidence type="ECO:0000313" key="2">
    <source>
        <dbReference type="EMBL" id="SHE40565.1"/>
    </source>
</evidence>
<dbReference type="Proteomes" id="UP000184327">
    <property type="component" value="Unassembled WGS sequence"/>
</dbReference>
<dbReference type="AlphaFoldDB" id="A0A1M4T812"/>
<accession>A0A1M4T812</accession>
<dbReference type="Pfam" id="PF08447">
    <property type="entry name" value="PAS_3"/>
    <property type="match status" value="1"/>
</dbReference>
<dbReference type="STRING" id="1122156.SAMN02745117_00251"/>
<dbReference type="OrthoDB" id="9813903at2"/>
<dbReference type="CDD" id="cd00130">
    <property type="entry name" value="PAS"/>
    <property type="match status" value="2"/>
</dbReference>
<evidence type="ECO:0000313" key="3">
    <source>
        <dbReference type="Proteomes" id="UP000184327"/>
    </source>
</evidence>
<reference evidence="2 3" key="1">
    <citation type="submission" date="2016-11" db="EMBL/GenBank/DDBJ databases">
        <authorList>
            <person name="Jaros S."/>
            <person name="Januszkiewicz K."/>
            <person name="Wedrychowicz H."/>
        </authorList>
    </citation>
    <scope>NUCLEOTIDE SEQUENCE [LARGE SCALE GENOMIC DNA]</scope>
    <source>
        <strain evidence="2 3">DSM 16112</strain>
    </source>
</reference>
<dbReference type="InterPro" id="IPR000014">
    <property type="entry name" value="PAS"/>
</dbReference>
<dbReference type="Gene3D" id="3.30.450.20">
    <property type="entry name" value="PAS domain"/>
    <property type="match status" value="2"/>
</dbReference>
<gene>
    <name evidence="2" type="ORF">SAMN02745117_00251</name>
</gene>
<proteinExistence type="predicted"/>